<reference evidence="1 2" key="1">
    <citation type="submission" date="2020-08" db="EMBL/GenBank/DDBJ databases">
        <title>Genomic Encyclopedia of Type Strains, Phase IV (KMG-IV): sequencing the most valuable type-strain genomes for metagenomic binning, comparative biology and taxonomic classification.</title>
        <authorList>
            <person name="Goeker M."/>
        </authorList>
    </citation>
    <scope>NUCLEOTIDE SEQUENCE [LARGE SCALE GENOMIC DNA]</scope>
    <source>
        <strain evidence="1 2">DSM 7051</strain>
    </source>
</reference>
<dbReference type="RefSeq" id="WP_184700689.1">
    <property type="nucleotide sequence ID" value="NZ_BAABEG010000001.1"/>
</dbReference>
<dbReference type="AlphaFoldDB" id="A0A7X0FAU1"/>
<evidence type="ECO:0000313" key="2">
    <source>
        <dbReference type="Proteomes" id="UP000536262"/>
    </source>
</evidence>
<dbReference type="Proteomes" id="UP000536262">
    <property type="component" value="Unassembled WGS sequence"/>
</dbReference>
<proteinExistence type="predicted"/>
<dbReference type="EMBL" id="JACHOU010000013">
    <property type="protein sequence ID" value="MBB6356327.1"/>
    <property type="molecule type" value="Genomic_DNA"/>
</dbReference>
<gene>
    <name evidence="1" type="ORF">GGR00_004135</name>
</gene>
<organism evidence="1 2">
    <name type="scientific">Aminobacter aganoensis</name>
    <dbReference type="NCBI Taxonomy" id="83264"/>
    <lineage>
        <taxon>Bacteria</taxon>
        <taxon>Pseudomonadati</taxon>
        <taxon>Pseudomonadota</taxon>
        <taxon>Alphaproteobacteria</taxon>
        <taxon>Hyphomicrobiales</taxon>
        <taxon>Phyllobacteriaceae</taxon>
        <taxon>Aminobacter</taxon>
    </lineage>
</organism>
<name>A0A7X0FAU1_9HYPH</name>
<keyword evidence="2" id="KW-1185">Reference proteome</keyword>
<accession>A0A7X0FAU1</accession>
<protein>
    <submittedName>
        <fullName evidence="1">Uncharacterized protein</fullName>
    </submittedName>
</protein>
<sequence length="121" mass="13587">MDSTPDGDLLALADNTEPVSSALMQMMCAHCAAYSELERIGKRTDAVVLGHAPALTDFERLDEVSQFERDLFLRLCRYPASNDAERQEKATYLLAFCDGDEFEREHVRALLSSMGRRDGQL</sequence>
<evidence type="ECO:0000313" key="1">
    <source>
        <dbReference type="EMBL" id="MBB6356327.1"/>
    </source>
</evidence>
<comment type="caution">
    <text evidence="1">The sequence shown here is derived from an EMBL/GenBank/DDBJ whole genome shotgun (WGS) entry which is preliminary data.</text>
</comment>